<gene>
    <name evidence="2" type="ORF">PLEPLA_LOCUS33967</name>
</gene>
<dbReference type="EMBL" id="CADEAL010003909">
    <property type="protein sequence ID" value="CAB1446229.1"/>
    <property type="molecule type" value="Genomic_DNA"/>
</dbReference>
<organism evidence="2 3">
    <name type="scientific">Pleuronectes platessa</name>
    <name type="common">European plaice</name>
    <dbReference type="NCBI Taxonomy" id="8262"/>
    <lineage>
        <taxon>Eukaryota</taxon>
        <taxon>Metazoa</taxon>
        <taxon>Chordata</taxon>
        <taxon>Craniata</taxon>
        <taxon>Vertebrata</taxon>
        <taxon>Euteleostomi</taxon>
        <taxon>Actinopterygii</taxon>
        <taxon>Neopterygii</taxon>
        <taxon>Teleostei</taxon>
        <taxon>Neoteleostei</taxon>
        <taxon>Acanthomorphata</taxon>
        <taxon>Carangaria</taxon>
        <taxon>Pleuronectiformes</taxon>
        <taxon>Pleuronectoidei</taxon>
        <taxon>Pleuronectidae</taxon>
        <taxon>Pleuronectes</taxon>
    </lineage>
</organism>
<accession>A0A9N7Z1H7</accession>
<evidence type="ECO:0000313" key="2">
    <source>
        <dbReference type="EMBL" id="CAB1446229.1"/>
    </source>
</evidence>
<comment type="caution">
    <text evidence="2">The sequence shown here is derived from an EMBL/GenBank/DDBJ whole genome shotgun (WGS) entry which is preliminary data.</text>
</comment>
<dbReference type="AlphaFoldDB" id="A0A9N7Z1H7"/>
<name>A0A9N7Z1H7_PLEPL</name>
<keyword evidence="3" id="KW-1185">Reference proteome</keyword>
<evidence type="ECO:0000256" key="1">
    <source>
        <dbReference type="SAM" id="MobiDB-lite"/>
    </source>
</evidence>
<proteinExistence type="predicted"/>
<protein>
    <submittedName>
        <fullName evidence="2">Uncharacterized protein</fullName>
    </submittedName>
</protein>
<dbReference type="Proteomes" id="UP001153269">
    <property type="component" value="Unassembled WGS sequence"/>
</dbReference>
<evidence type="ECO:0000313" key="3">
    <source>
        <dbReference type="Proteomes" id="UP001153269"/>
    </source>
</evidence>
<sequence length="107" mass="11840">MKGTREGEAGSIRFPLSISKIGLSLPGRCLFVSPRRGLKRERMQAARVERQEQAEGESTRQIEDGGGGEPSLGWDHLRRPLCWEIMWADKAVLEGGQGHRGSPASRE</sequence>
<feature type="region of interest" description="Disordered" evidence="1">
    <location>
        <begin position="47"/>
        <end position="73"/>
    </location>
</feature>
<feature type="compositionally biased region" description="Basic and acidic residues" evidence="1">
    <location>
        <begin position="47"/>
        <end position="63"/>
    </location>
</feature>
<reference evidence="2" key="1">
    <citation type="submission" date="2020-03" db="EMBL/GenBank/DDBJ databases">
        <authorList>
            <person name="Weist P."/>
        </authorList>
    </citation>
    <scope>NUCLEOTIDE SEQUENCE</scope>
</reference>